<name>A0A1P8UU23_9RHOB</name>
<dbReference type="AlphaFoldDB" id="A0A1P8UU23"/>
<reference evidence="1 2" key="1">
    <citation type="submission" date="2016-04" db="EMBL/GenBank/DDBJ databases">
        <title>Deep-sea bacteria in the southern Pacific.</title>
        <authorList>
            <person name="Tang K."/>
        </authorList>
    </citation>
    <scope>NUCLEOTIDE SEQUENCE [LARGE SCALE GENOMIC DNA]</scope>
    <source>
        <strain evidence="1 2">JLT2014</strain>
    </source>
</reference>
<gene>
    <name evidence="1" type="ORF">Ga0080574_TMP2547</name>
</gene>
<dbReference type="EMBL" id="CP015093">
    <property type="protein sequence ID" value="APZ52881.1"/>
    <property type="molecule type" value="Genomic_DNA"/>
</dbReference>
<keyword evidence="2" id="KW-1185">Reference proteome</keyword>
<accession>A0A1P8UU23</accession>
<dbReference type="RefSeq" id="WP_076699735.1">
    <property type="nucleotide sequence ID" value="NZ_CP015093.1"/>
</dbReference>
<dbReference type="KEGG" id="paby:Ga0080574_TMP2547"/>
<proteinExistence type="predicted"/>
<dbReference type="STRING" id="1250539.Ga0080574_TMP2547"/>
<dbReference type="OrthoDB" id="7444642at2"/>
<protein>
    <recommendedName>
        <fullName evidence="3">Sulfotransferase family protein</fullName>
    </recommendedName>
</protein>
<evidence type="ECO:0008006" key="3">
    <source>
        <dbReference type="Google" id="ProtNLM"/>
    </source>
</evidence>
<evidence type="ECO:0000313" key="1">
    <source>
        <dbReference type="EMBL" id="APZ52881.1"/>
    </source>
</evidence>
<sequence>MKYLPDRGIYFIHVPKCAGMSVHKALDLEEASYDCLAEDLGVEMEEAARLALSQRFPAEPGMWPQGFDHPALGHIHPIHLPLGYIRSTLPETWKALSTAPYSFAMTRAPRGRFLSALMQRLKEFRGAGAIRADDPLVREEAERVSDWLSRHDPFCAAEYAHFTRQTDFVDLDGARVVKAVFPVDRTDALSAWLSENTGLEIEIPRTHTRRQPKPWARAVQPAARFVGRRLLTQPVRKALYPIWTGSGLFADAKKTYGTVDLGPDVDAFIAEYYAGDEALHREALAGLPDGGD</sequence>
<organism evidence="1 2">
    <name type="scientific">Salipiger abyssi</name>
    <dbReference type="NCBI Taxonomy" id="1250539"/>
    <lineage>
        <taxon>Bacteria</taxon>
        <taxon>Pseudomonadati</taxon>
        <taxon>Pseudomonadota</taxon>
        <taxon>Alphaproteobacteria</taxon>
        <taxon>Rhodobacterales</taxon>
        <taxon>Roseobacteraceae</taxon>
        <taxon>Salipiger</taxon>
    </lineage>
</organism>
<evidence type="ECO:0000313" key="2">
    <source>
        <dbReference type="Proteomes" id="UP000187059"/>
    </source>
</evidence>
<dbReference type="Proteomes" id="UP000187059">
    <property type="component" value="Chromosome"/>
</dbReference>